<evidence type="ECO:0000313" key="3">
    <source>
        <dbReference type="Proteomes" id="UP001634394"/>
    </source>
</evidence>
<dbReference type="Gene3D" id="3.30.420.10">
    <property type="entry name" value="Ribonuclease H-like superfamily/Ribonuclease H"/>
    <property type="match status" value="1"/>
</dbReference>
<accession>A0ABD3WX61</accession>
<keyword evidence="3" id="KW-1185">Reference proteome</keyword>
<dbReference type="PROSITE" id="PS50994">
    <property type="entry name" value="INTEGRASE"/>
    <property type="match status" value="1"/>
</dbReference>
<protein>
    <recommendedName>
        <fullName evidence="1">Integrase catalytic domain-containing protein</fullName>
    </recommendedName>
</protein>
<dbReference type="InterPro" id="IPR012337">
    <property type="entry name" value="RNaseH-like_sf"/>
</dbReference>
<dbReference type="SUPFAM" id="SSF53098">
    <property type="entry name" value="Ribonuclease H-like"/>
    <property type="match status" value="1"/>
</dbReference>
<sequence>MDHFSRFHLMAPLVQKTQAEVNLALFHMFSIIEIPDILHTDNGSLFGVLDRLLQLLPGSSDIVHRWNRVLEEKMSAMEATFHGDGPAPWHMSLPLGQF</sequence>
<dbReference type="InterPro" id="IPR036397">
    <property type="entry name" value="RNaseH_sf"/>
</dbReference>
<proteinExistence type="predicted"/>
<gene>
    <name evidence="2" type="ORF">ACJMK2_030906</name>
</gene>
<reference evidence="2 3" key="1">
    <citation type="submission" date="2024-11" db="EMBL/GenBank/DDBJ databases">
        <title>Chromosome-level genome assembly of the freshwater bivalve Anodonta woodiana.</title>
        <authorList>
            <person name="Chen X."/>
        </authorList>
    </citation>
    <scope>NUCLEOTIDE SEQUENCE [LARGE SCALE GENOMIC DNA]</scope>
    <source>
        <strain evidence="2">MN2024</strain>
        <tissue evidence="2">Gills</tissue>
    </source>
</reference>
<name>A0ABD3WX61_SINWO</name>
<dbReference type="InterPro" id="IPR001584">
    <property type="entry name" value="Integrase_cat-core"/>
</dbReference>
<evidence type="ECO:0000313" key="2">
    <source>
        <dbReference type="EMBL" id="KAL3878569.1"/>
    </source>
</evidence>
<organism evidence="2 3">
    <name type="scientific">Sinanodonta woodiana</name>
    <name type="common">Chinese pond mussel</name>
    <name type="synonym">Anodonta woodiana</name>
    <dbReference type="NCBI Taxonomy" id="1069815"/>
    <lineage>
        <taxon>Eukaryota</taxon>
        <taxon>Metazoa</taxon>
        <taxon>Spiralia</taxon>
        <taxon>Lophotrochozoa</taxon>
        <taxon>Mollusca</taxon>
        <taxon>Bivalvia</taxon>
        <taxon>Autobranchia</taxon>
        <taxon>Heteroconchia</taxon>
        <taxon>Palaeoheterodonta</taxon>
        <taxon>Unionida</taxon>
        <taxon>Unionoidea</taxon>
        <taxon>Unionidae</taxon>
        <taxon>Unioninae</taxon>
        <taxon>Sinanodonta</taxon>
    </lineage>
</organism>
<comment type="caution">
    <text evidence="2">The sequence shown here is derived from an EMBL/GenBank/DDBJ whole genome shotgun (WGS) entry which is preliminary data.</text>
</comment>
<dbReference type="EMBL" id="JBJQND010000004">
    <property type="protein sequence ID" value="KAL3878569.1"/>
    <property type="molecule type" value="Genomic_DNA"/>
</dbReference>
<dbReference type="AlphaFoldDB" id="A0ABD3WX61"/>
<dbReference type="Proteomes" id="UP001634394">
    <property type="component" value="Unassembled WGS sequence"/>
</dbReference>
<feature type="domain" description="Integrase catalytic" evidence="1">
    <location>
        <begin position="1"/>
        <end position="64"/>
    </location>
</feature>
<evidence type="ECO:0000259" key="1">
    <source>
        <dbReference type="PROSITE" id="PS50994"/>
    </source>
</evidence>